<dbReference type="InterPro" id="IPR029460">
    <property type="entry name" value="DNAPol_HHH"/>
</dbReference>
<keyword evidence="8 11" id="KW-0269">Exonuclease</keyword>
<dbReference type="RefSeq" id="WP_069701937.1">
    <property type="nucleotide sequence ID" value="NZ_MJAT01000012.1"/>
</dbReference>
<evidence type="ECO:0000313" key="15">
    <source>
        <dbReference type="Proteomes" id="UP000095255"/>
    </source>
</evidence>
<keyword evidence="15" id="KW-1185">Reference proteome</keyword>
<dbReference type="SUPFAM" id="SSF53098">
    <property type="entry name" value="Ribonuclease H-like"/>
    <property type="match status" value="1"/>
</dbReference>
<reference evidence="14 15" key="1">
    <citation type="submission" date="2016-09" db="EMBL/GenBank/DDBJ databases">
        <title>Desulfuribacillus arsenicus sp. nov., an obligately anaerobic, dissimilatory arsenic- and antimonate-reducing bacterium isolated from anoxic sediments.</title>
        <authorList>
            <person name="Abin C.A."/>
            <person name="Hollibaugh J.T."/>
        </authorList>
    </citation>
    <scope>NUCLEOTIDE SEQUENCE [LARGE SCALE GENOMIC DNA]</scope>
    <source>
        <strain evidence="14 15">MLFW-2</strain>
    </source>
</reference>
<comment type="similarity">
    <text evidence="11">Belongs to the DNA polymerase type-C family. PolC subfamily.</text>
</comment>
<dbReference type="Proteomes" id="UP000095255">
    <property type="component" value="Unassembled WGS sequence"/>
</dbReference>
<sequence length="1439" mass="163631">MISKQRQNFLTLTEKISYTHLDSPYFVGALIEKVEIQQDQKVWHVYFQLPQVLPVAILKDFCFLLHETYKDMASIICYFCYENDCVNDEVIKEYWNHYLWPQLLMEQPYLNGWLTKFTSNYLEKSVVLYTLNDLGKTTLQQKNVPQWVANCFRRFLGIDVKIQLEGQENSEKVETFLAEKKKDEDFYIQQLLSERSHFTDEKVDPNTRNDNKQGNGTLSNIIIGKEINHTELQKLSNLSEMTDQMSIEGRVFNIEKRVLKSGKHLVSFNLTDETDSIKVKVFLKDDKQLESIDILEQKPYARTRGLIQYDTFDKQIVLMAKDIVLASPKERMDRSERKRIELHLHTPMSSMDGVSSVKSLISTAAKWGHKAIAITDHGVVQAFPEAHEVAQKHNIKLIYGVEAYLVNDGIPIVHNCRDMTIDEETTYVVFDTETTGLSAVENCLTEIAAVKVRNNEIIDFFQSLIRPKERISEKIEKLTGISNQMVANAPELDIVLKDFINFCGESVMVAHNASFDMNFVNTSLDSIGLKSISMPVIDTVAFARFAIPGLKSYKLNNLCKELNIELEQHHRALFDATATAKLLIELLKKIDVLEIDNLRTLNEQVVEFDMQKLRPYHCILLAKNQIGLKNLYKLISLSHIKYFHRQPRIPKSELVRLREGIIVGSACEAGELYQAMILKKSDQEIQEVAKFYDYLEIQPLGNNDFMVQKGIVEDYSKLKDINRNIYMLGKQLNKPVVATGDVHFLNPSDAKFREILMASKGFSDAADQPPLYLKTTEEMLDEFSYLGTKEALEVVVDTPEMICEQVEALKPFPDELFTPVIEGADEQIRNMSYEKARNIYGEVLPAIVEDRLKFELDSIIGNGFAVIYLISHKIVTKSLRDGYLVGSRGSVGSSFVATMTDITEVNPLPPHYICTKCKKSIFITDGSIGSGFDLPNRDCPDCNIAMLKEGHDIPFETFMGFKGDKVPDIDLNFSGEYQPNAHKYVEELFGRDYVFRAGTISTVAEKTAYGYVQKYAEEKNIVLRNAEIERLIKGCSGIKRTTGQHPGGQMVIPNYKDVHDFTPIQFPADSKDSAHYTTHFDYHAISGRLLKLDILGHDDPTVIRMLQDLTGINPNDIPIDDPLTMSLFSTTQAIEVSSEELNSPVATFGVPEFGTKFVRQMLEDTRPTTFAELVRISGLSHGTDVWLNNAQELIKAKKAVLAEVISTRDDIMVYLIHKGLEPSTAFKIMEKVRKGKGLQPEDEEEMSKHHVPDWYIWSCNQIKYMFPKAHAVAYVLMAVRIAYFKVHYPLQFYSAYFSVRADDFDIDIMIHGKQAIANKLKEIQEKGNLATTKEKNLATVLEVAYEMTTRGYRFYPIQLHRSDALKFQIYEEGLIPPFASLAGVGKAAAQGIAAACEDGNILSVEDFQEKSKISKTVIELLKERGCLEDLPDTNQLSLF</sequence>
<evidence type="ECO:0000256" key="4">
    <source>
        <dbReference type="ARBA" id="ARBA00022695"/>
    </source>
</evidence>
<dbReference type="PANTHER" id="PTHR32294:SF5">
    <property type="entry name" value="DNA POLYMERASE III POLC-TYPE"/>
    <property type="match status" value="1"/>
</dbReference>
<dbReference type="FunFam" id="3.30.420.10:FF:000045">
    <property type="entry name" value="3'-5' exonuclease DinG"/>
    <property type="match status" value="1"/>
</dbReference>
<evidence type="ECO:0000256" key="11">
    <source>
        <dbReference type="HAMAP-Rule" id="MF_00356"/>
    </source>
</evidence>
<evidence type="ECO:0000256" key="5">
    <source>
        <dbReference type="ARBA" id="ARBA00022705"/>
    </source>
</evidence>
<dbReference type="EC" id="2.7.7.7" evidence="11"/>
<gene>
    <name evidence="11 14" type="primary">polC</name>
    <name evidence="14" type="ORF">BHU72_03490</name>
</gene>
<dbReference type="SMART" id="SM00479">
    <property type="entry name" value="EXOIII"/>
    <property type="match status" value="1"/>
</dbReference>
<dbReference type="GO" id="GO:0006261">
    <property type="term" value="P:DNA-templated DNA replication"/>
    <property type="evidence" value="ECO:0007669"/>
    <property type="project" value="UniProtKB-UniRule"/>
</dbReference>
<dbReference type="GO" id="GO:0005737">
    <property type="term" value="C:cytoplasm"/>
    <property type="evidence" value="ECO:0007669"/>
    <property type="project" value="UniProtKB-SubCell"/>
</dbReference>
<dbReference type="Pfam" id="PF07733">
    <property type="entry name" value="DNA_pol3_alpha"/>
    <property type="match status" value="1"/>
</dbReference>
<dbReference type="CDD" id="cd07435">
    <property type="entry name" value="PHP_PolIIIA_POLC"/>
    <property type="match status" value="1"/>
</dbReference>
<name>A0A1E5L759_9FIRM</name>
<comment type="caution">
    <text evidence="14">The sequence shown here is derived from an EMBL/GenBank/DDBJ whole genome shotgun (WGS) entry which is preliminary data.</text>
</comment>
<evidence type="ECO:0000256" key="9">
    <source>
        <dbReference type="ARBA" id="ARBA00022932"/>
    </source>
</evidence>
<comment type="catalytic activity">
    <reaction evidence="10 11">
        <text>DNA(n) + a 2'-deoxyribonucleoside 5'-triphosphate = DNA(n+1) + diphosphate</text>
        <dbReference type="Rhea" id="RHEA:22508"/>
        <dbReference type="Rhea" id="RHEA-COMP:17339"/>
        <dbReference type="Rhea" id="RHEA-COMP:17340"/>
        <dbReference type="ChEBI" id="CHEBI:33019"/>
        <dbReference type="ChEBI" id="CHEBI:61560"/>
        <dbReference type="ChEBI" id="CHEBI:173112"/>
        <dbReference type="EC" id="2.7.7.7"/>
    </reaction>
</comment>
<evidence type="ECO:0000313" key="14">
    <source>
        <dbReference type="EMBL" id="OEH85854.1"/>
    </source>
</evidence>
<feature type="domain" description="Exonuclease" evidence="12">
    <location>
        <begin position="426"/>
        <end position="592"/>
    </location>
</feature>
<evidence type="ECO:0000256" key="10">
    <source>
        <dbReference type="ARBA" id="ARBA00049244"/>
    </source>
</evidence>
<evidence type="ECO:0000256" key="2">
    <source>
        <dbReference type="ARBA" id="ARBA00022490"/>
    </source>
</evidence>
<dbReference type="NCBIfam" id="TIGR01405">
    <property type="entry name" value="polC_Gram_pos"/>
    <property type="match status" value="1"/>
</dbReference>
<dbReference type="GO" id="GO:0003677">
    <property type="term" value="F:DNA binding"/>
    <property type="evidence" value="ECO:0007669"/>
    <property type="project" value="UniProtKB-UniRule"/>
</dbReference>
<dbReference type="Gene3D" id="1.10.150.870">
    <property type="match status" value="1"/>
</dbReference>
<dbReference type="InterPro" id="IPR012337">
    <property type="entry name" value="RNaseH-like_sf"/>
</dbReference>
<dbReference type="NCBIfam" id="TIGR00573">
    <property type="entry name" value="dnaq"/>
    <property type="match status" value="1"/>
</dbReference>
<keyword evidence="7 11" id="KW-0378">Hydrolase</keyword>
<proteinExistence type="inferred from homology"/>
<dbReference type="Gene3D" id="2.40.50.140">
    <property type="entry name" value="Nucleic acid-binding proteins"/>
    <property type="match status" value="1"/>
</dbReference>
<evidence type="ECO:0000256" key="1">
    <source>
        <dbReference type="ARBA" id="ARBA00003452"/>
    </source>
</evidence>
<evidence type="ECO:0000256" key="3">
    <source>
        <dbReference type="ARBA" id="ARBA00022679"/>
    </source>
</evidence>
<accession>A0A1E5L759</accession>
<comment type="function">
    <text evidence="1 11">Required for replicative DNA synthesis. This DNA polymerase also exhibits 3' to 5' exonuclease activity.</text>
</comment>
<evidence type="ECO:0000259" key="13">
    <source>
        <dbReference type="SMART" id="SM00481"/>
    </source>
</evidence>
<dbReference type="InterPro" id="IPR044923">
    <property type="entry name" value="PolC_middle_finger_sf"/>
</dbReference>
<dbReference type="SMART" id="SM00481">
    <property type="entry name" value="POLIIIAc"/>
    <property type="match status" value="1"/>
</dbReference>
<keyword evidence="9 11" id="KW-0239">DNA-directed DNA polymerase</keyword>
<dbReference type="Gene3D" id="3.30.1900.20">
    <property type="match status" value="2"/>
</dbReference>
<dbReference type="Gene3D" id="1.10.150.700">
    <property type="entry name" value="PolC, middle finger domain"/>
    <property type="match status" value="2"/>
</dbReference>
<protein>
    <recommendedName>
        <fullName evidence="11">DNA polymerase III PolC-type</fullName>
        <shortName evidence="11">PolIII</shortName>
        <ecNumber evidence="11">2.7.7.7</ecNumber>
    </recommendedName>
</protein>
<dbReference type="NCBIfam" id="NF001688">
    <property type="entry name" value="PRK00448.1"/>
    <property type="match status" value="1"/>
</dbReference>
<comment type="subcellular location">
    <subcellularLocation>
        <location evidence="11">Cytoplasm</location>
    </subcellularLocation>
</comment>
<dbReference type="InterPro" id="IPR011708">
    <property type="entry name" value="DNA_pol3_alpha_NTPase_dom"/>
</dbReference>
<dbReference type="GO" id="GO:0008408">
    <property type="term" value="F:3'-5' exonuclease activity"/>
    <property type="evidence" value="ECO:0007669"/>
    <property type="project" value="UniProtKB-UniRule"/>
</dbReference>
<dbReference type="InterPro" id="IPR006308">
    <property type="entry name" value="Pol_III_a_PolC-type_gram_pos"/>
</dbReference>
<dbReference type="InterPro" id="IPR013520">
    <property type="entry name" value="Ribonucl_H"/>
</dbReference>
<feature type="domain" description="Polymerase/histidinol phosphatase N-terminal" evidence="13">
    <location>
        <begin position="340"/>
        <end position="407"/>
    </location>
</feature>
<evidence type="ECO:0000256" key="6">
    <source>
        <dbReference type="ARBA" id="ARBA00022722"/>
    </source>
</evidence>
<dbReference type="Pfam" id="PF14480">
    <property type="entry name" value="DNA_pol3_a_NI"/>
    <property type="match status" value="1"/>
</dbReference>
<dbReference type="Gene3D" id="3.30.420.10">
    <property type="entry name" value="Ribonuclease H-like superfamily/Ribonuclease H"/>
    <property type="match status" value="1"/>
</dbReference>
<keyword evidence="3 11" id="KW-0808">Transferase</keyword>
<dbReference type="STRING" id="1390249.BHU72_03490"/>
<evidence type="ECO:0000259" key="12">
    <source>
        <dbReference type="SMART" id="SM00479"/>
    </source>
</evidence>
<keyword evidence="2 11" id="KW-0963">Cytoplasm</keyword>
<dbReference type="InterPro" id="IPR004805">
    <property type="entry name" value="DnaE2/DnaE/PolC"/>
</dbReference>
<keyword evidence="5 11" id="KW-0235">DNA replication</keyword>
<dbReference type="InterPro" id="IPR040982">
    <property type="entry name" value="DNA_pol3_finger"/>
</dbReference>
<dbReference type="CDD" id="cd04484">
    <property type="entry name" value="polC_OBF"/>
    <property type="match status" value="1"/>
</dbReference>
<dbReference type="Pfam" id="PF00929">
    <property type="entry name" value="RNase_T"/>
    <property type="match status" value="1"/>
</dbReference>
<dbReference type="EMBL" id="MJAT01000012">
    <property type="protein sequence ID" value="OEH85854.1"/>
    <property type="molecule type" value="Genomic_DNA"/>
</dbReference>
<organism evidence="14 15">
    <name type="scientific">Desulfuribacillus stibiiarsenatis</name>
    <dbReference type="NCBI Taxonomy" id="1390249"/>
    <lineage>
        <taxon>Bacteria</taxon>
        <taxon>Bacillati</taxon>
        <taxon>Bacillota</taxon>
        <taxon>Desulfuribacillia</taxon>
        <taxon>Desulfuribacillales</taxon>
        <taxon>Desulfuribacillaceae</taxon>
        <taxon>Desulfuribacillus</taxon>
    </lineage>
</organism>
<dbReference type="InterPro" id="IPR003141">
    <property type="entry name" value="Pol/His_phosphatase_N"/>
</dbReference>
<keyword evidence="4 11" id="KW-0548">Nucleotidyltransferase</keyword>
<dbReference type="Pfam" id="PF14579">
    <property type="entry name" value="HHH_6"/>
    <property type="match status" value="1"/>
</dbReference>
<dbReference type="OrthoDB" id="9804290at2"/>
<dbReference type="PANTHER" id="PTHR32294">
    <property type="entry name" value="DNA POLYMERASE III SUBUNIT ALPHA"/>
    <property type="match status" value="1"/>
</dbReference>
<keyword evidence="6 11" id="KW-0540">Nuclease</keyword>
<dbReference type="InterPro" id="IPR006054">
    <property type="entry name" value="DnaQ"/>
</dbReference>
<dbReference type="InterPro" id="IPR036397">
    <property type="entry name" value="RNaseH_sf"/>
</dbReference>
<dbReference type="Gene3D" id="3.20.20.140">
    <property type="entry name" value="Metal-dependent hydrolases"/>
    <property type="match status" value="2"/>
</dbReference>
<dbReference type="HAMAP" id="MF_00356">
    <property type="entry name" value="DNApol_PolC"/>
    <property type="match status" value="1"/>
</dbReference>
<evidence type="ECO:0000256" key="8">
    <source>
        <dbReference type="ARBA" id="ARBA00022839"/>
    </source>
</evidence>
<dbReference type="InterPro" id="IPR028112">
    <property type="entry name" value="DNA_PolC-type_N_I"/>
</dbReference>
<evidence type="ECO:0000256" key="7">
    <source>
        <dbReference type="ARBA" id="ARBA00022801"/>
    </source>
</evidence>
<dbReference type="Pfam" id="PF02811">
    <property type="entry name" value="PHP"/>
    <property type="match status" value="1"/>
</dbReference>
<dbReference type="Pfam" id="PF17657">
    <property type="entry name" value="DNA_pol3_finger"/>
    <property type="match status" value="1"/>
</dbReference>
<dbReference type="GO" id="GO:0003887">
    <property type="term" value="F:DNA-directed DNA polymerase activity"/>
    <property type="evidence" value="ECO:0007669"/>
    <property type="project" value="UniProtKB-UniRule"/>
</dbReference>
<dbReference type="InterPro" id="IPR012340">
    <property type="entry name" value="NA-bd_OB-fold"/>
</dbReference>
<dbReference type="InterPro" id="IPR004013">
    <property type="entry name" value="PHP_dom"/>
</dbReference>